<feature type="repeat" description="Pumilio" evidence="10">
    <location>
        <begin position="774"/>
        <end position="809"/>
    </location>
</feature>
<feature type="domain" description="PUM-HD" evidence="12">
    <location>
        <begin position="533"/>
        <end position="878"/>
    </location>
</feature>
<dbReference type="InterPro" id="IPR033133">
    <property type="entry name" value="PUM-HD"/>
</dbReference>
<dbReference type="STRING" id="1442369.A0A0D2G5F3"/>
<dbReference type="VEuPathDB" id="FungiDB:Z518_01098"/>
<feature type="repeat" description="Pumilio" evidence="10">
    <location>
        <begin position="738"/>
        <end position="773"/>
    </location>
</feature>
<keyword evidence="5" id="KW-0677">Repeat</keyword>
<feature type="repeat" description="Pumilio" evidence="10">
    <location>
        <begin position="697"/>
        <end position="737"/>
    </location>
</feature>
<dbReference type="HOGENOM" id="CLU_004017_4_2_1"/>
<feature type="region of interest" description="Disordered" evidence="11">
    <location>
        <begin position="52"/>
        <end position="119"/>
    </location>
</feature>
<evidence type="ECO:0000256" key="5">
    <source>
        <dbReference type="ARBA" id="ARBA00022737"/>
    </source>
</evidence>
<feature type="region of interest" description="Disordered" evidence="11">
    <location>
        <begin position="879"/>
        <end position="917"/>
    </location>
</feature>
<evidence type="ECO:0000259" key="12">
    <source>
        <dbReference type="PROSITE" id="PS50303"/>
    </source>
</evidence>
<dbReference type="CDD" id="cd07920">
    <property type="entry name" value="Pumilio"/>
    <property type="match status" value="1"/>
</dbReference>
<evidence type="ECO:0000256" key="1">
    <source>
        <dbReference type="ARBA" id="ARBA00004496"/>
    </source>
</evidence>
<evidence type="ECO:0000313" key="13">
    <source>
        <dbReference type="EMBL" id="KIX10017.1"/>
    </source>
</evidence>
<dbReference type="PROSITE" id="PS50302">
    <property type="entry name" value="PUM"/>
    <property type="match status" value="6"/>
</dbReference>
<evidence type="ECO:0000256" key="6">
    <source>
        <dbReference type="ARBA" id="ARBA00022884"/>
    </source>
</evidence>
<feature type="compositionally biased region" description="Low complexity" evidence="11">
    <location>
        <begin position="437"/>
        <end position="447"/>
    </location>
</feature>
<feature type="repeat" description="Pumilio" evidence="10">
    <location>
        <begin position="627"/>
        <end position="662"/>
    </location>
</feature>
<dbReference type="InterPro" id="IPR001313">
    <property type="entry name" value="Pumilio_RNA-bd_rpt"/>
</dbReference>
<dbReference type="GeneID" id="25289169"/>
<reference evidence="13 14" key="1">
    <citation type="submission" date="2015-01" db="EMBL/GenBank/DDBJ databases">
        <title>The Genome Sequence of Rhinocladiella mackenzie CBS 650.93.</title>
        <authorList>
            <consortium name="The Broad Institute Genomics Platform"/>
            <person name="Cuomo C."/>
            <person name="de Hoog S."/>
            <person name="Gorbushina A."/>
            <person name="Stielow B."/>
            <person name="Teixiera M."/>
            <person name="Abouelleil A."/>
            <person name="Chapman S.B."/>
            <person name="Priest M."/>
            <person name="Young S.K."/>
            <person name="Wortman J."/>
            <person name="Nusbaum C."/>
            <person name="Birren B."/>
        </authorList>
    </citation>
    <scope>NUCLEOTIDE SEQUENCE [LARGE SCALE GENOMIC DNA]</scope>
    <source>
        <strain evidence="13 14">CBS 650.93</strain>
    </source>
</reference>
<evidence type="ECO:0000256" key="10">
    <source>
        <dbReference type="PROSITE-ProRule" id="PRU00317"/>
    </source>
</evidence>
<dbReference type="GO" id="GO:0005737">
    <property type="term" value="C:cytoplasm"/>
    <property type="evidence" value="ECO:0007669"/>
    <property type="project" value="UniProtKB-SubCell"/>
</dbReference>
<evidence type="ECO:0000256" key="2">
    <source>
        <dbReference type="ARBA" id="ARBA00022490"/>
    </source>
</evidence>
<dbReference type="PANTHER" id="PTHR12537:SF12">
    <property type="entry name" value="MATERNAL PROTEIN PUMILIO"/>
    <property type="match status" value="1"/>
</dbReference>
<dbReference type="GO" id="GO:0003730">
    <property type="term" value="F:mRNA 3'-UTR binding"/>
    <property type="evidence" value="ECO:0007669"/>
    <property type="project" value="TreeGrafter"/>
</dbReference>
<feature type="region of interest" description="Disordered" evidence="11">
    <location>
        <begin position="367"/>
        <end position="386"/>
    </location>
</feature>
<dbReference type="SMART" id="SM00025">
    <property type="entry name" value="Pumilio"/>
    <property type="match status" value="8"/>
</dbReference>
<dbReference type="AlphaFoldDB" id="A0A0D2G5F3"/>
<keyword evidence="2" id="KW-0963">Cytoplasm</keyword>
<evidence type="ECO:0000256" key="3">
    <source>
        <dbReference type="ARBA" id="ARBA00022517"/>
    </source>
</evidence>
<gene>
    <name evidence="13" type="ORF">Z518_01098</name>
</gene>
<name>A0A0D2G5F3_9EURO</name>
<feature type="repeat" description="Pumilio" evidence="10">
    <location>
        <begin position="591"/>
        <end position="626"/>
    </location>
</feature>
<dbReference type="SUPFAM" id="SSF48371">
    <property type="entry name" value="ARM repeat"/>
    <property type="match status" value="1"/>
</dbReference>
<proteinExistence type="inferred from homology"/>
<feature type="repeat" description="Pumilio" evidence="10">
    <location>
        <begin position="555"/>
        <end position="590"/>
    </location>
</feature>
<keyword evidence="3" id="KW-0690">Ribosome biogenesis</keyword>
<evidence type="ECO:0000256" key="4">
    <source>
        <dbReference type="ARBA" id="ARBA00022552"/>
    </source>
</evidence>
<dbReference type="Gene3D" id="1.25.10.10">
    <property type="entry name" value="Leucine-rich Repeat Variant"/>
    <property type="match status" value="1"/>
</dbReference>
<comment type="function">
    <text evidence="7">RNA-binding nucleolar protein required for pre-rRNA processing. Involved in production of 18S rRNA and assembly of small ribosomal subunit.</text>
</comment>
<dbReference type="InterPro" id="IPR033712">
    <property type="entry name" value="Pumilio_RNA-bd"/>
</dbReference>
<evidence type="ECO:0000313" key="14">
    <source>
        <dbReference type="Proteomes" id="UP000053617"/>
    </source>
</evidence>
<keyword evidence="6" id="KW-0694">RNA-binding</keyword>
<feature type="region of interest" description="Disordered" evidence="11">
    <location>
        <begin position="1"/>
        <end position="35"/>
    </location>
</feature>
<evidence type="ECO:0000256" key="7">
    <source>
        <dbReference type="ARBA" id="ARBA00024893"/>
    </source>
</evidence>
<comment type="similarity">
    <text evidence="8">Belongs to the PUF3 family.</text>
</comment>
<accession>A0A0D2G5F3</accession>
<dbReference type="PANTHER" id="PTHR12537">
    <property type="entry name" value="RNA BINDING PROTEIN PUMILIO-RELATED"/>
    <property type="match status" value="1"/>
</dbReference>
<feature type="compositionally biased region" description="Polar residues" evidence="11">
    <location>
        <begin position="86"/>
        <end position="119"/>
    </location>
</feature>
<feature type="compositionally biased region" description="Low complexity" evidence="11">
    <location>
        <begin position="883"/>
        <end position="903"/>
    </location>
</feature>
<dbReference type="Proteomes" id="UP000053617">
    <property type="component" value="Unassembled WGS sequence"/>
</dbReference>
<feature type="compositionally biased region" description="Polar residues" evidence="11">
    <location>
        <begin position="373"/>
        <end position="384"/>
    </location>
</feature>
<dbReference type="PROSITE" id="PS50303">
    <property type="entry name" value="PUM_HD"/>
    <property type="match status" value="1"/>
</dbReference>
<evidence type="ECO:0000256" key="9">
    <source>
        <dbReference type="ARBA" id="ARBA00081811"/>
    </source>
</evidence>
<evidence type="ECO:0000256" key="11">
    <source>
        <dbReference type="SAM" id="MobiDB-lite"/>
    </source>
</evidence>
<dbReference type="InterPro" id="IPR011989">
    <property type="entry name" value="ARM-like"/>
</dbReference>
<keyword evidence="14" id="KW-1185">Reference proteome</keyword>
<organism evidence="13 14">
    <name type="scientific">Rhinocladiella mackenziei CBS 650.93</name>
    <dbReference type="NCBI Taxonomy" id="1442369"/>
    <lineage>
        <taxon>Eukaryota</taxon>
        <taxon>Fungi</taxon>
        <taxon>Dikarya</taxon>
        <taxon>Ascomycota</taxon>
        <taxon>Pezizomycotina</taxon>
        <taxon>Eurotiomycetes</taxon>
        <taxon>Chaetothyriomycetidae</taxon>
        <taxon>Chaetothyriales</taxon>
        <taxon>Herpotrichiellaceae</taxon>
        <taxon>Rhinocladiella</taxon>
    </lineage>
</organism>
<dbReference type="OrthoDB" id="668540at2759"/>
<feature type="compositionally biased region" description="Basic and acidic residues" evidence="11">
    <location>
        <begin position="448"/>
        <end position="458"/>
    </location>
</feature>
<dbReference type="GO" id="GO:0000288">
    <property type="term" value="P:nuclear-transcribed mRNA catabolic process, deadenylation-dependent decay"/>
    <property type="evidence" value="ECO:0007669"/>
    <property type="project" value="TreeGrafter"/>
</dbReference>
<feature type="region of interest" description="Disordered" evidence="11">
    <location>
        <begin position="411"/>
        <end position="458"/>
    </location>
</feature>
<dbReference type="GO" id="GO:0006364">
    <property type="term" value="P:rRNA processing"/>
    <property type="evidence" value="ECO:0007669"/>
    <property type="project" value="UniProtKB-KW"/>
</dbReference>
<feature type="compositionally biased region" description="Polar residues" evidence="11">
    <location>
        <begin position="411"/>
        <end position="436"/>
    </location>
</feature>
<dbReference type="RefSeq" id="XP_013277153.1">
    <property type="nucleotide sequence ID" value="XM_013421699.1"/>
</dbReference>
<dbReference type="EMBL" id="KN847475">
    <property type="protein sequence ID" value="KIX10017.1"/>
    <property type="molecule type" value="Genomic_DNA"/>
</dbReference>
<sequence length="917" mass="101316">MESGAAVENVRNGRISAFERTSSSRPQLGIGTDFDLGKSAWNSSSRIWGTSKSFLDTGVDDEPMTRMRAGEDETLGPPDHLLASPVRQTSSSSYGPNRLTPSSLLTPTESNNGNALPSQMPWNSIATMTGFTSRPRGQPLSPIKHRQNPGLDFIDNNSNRGLAESSLFAGSAPDVEDEPSDAQQTQQQCRAATTGSRFLHSPGRSTSFSRSEVSPQIQAFHSNKVNNTNGIFASIREFERDQEPSSKEARMTNGGTLKYPLHNSYAATRPTFGYAPDNLSKSDFISPTCGKGSGRSLTAERLDQFHSMPNTNLDEAVRSLRALSFDQAQDAVDTLPARRTSLPQPQYPRDIYPVPAHASAQRSFPFNPMESPFQPSSANVQSVESRLDPQAAPHYGGLAYAEHGALSPSAGTYRSSLHSPRYSATGTPPTGPQSIRSTPASGLSSGSSHHDPSMLDRKFPNMEHYSFDHTHFAPNSLQSQTRNGVQYDISPPAQPMRMNPLAHPYILPGHPGLNNFPSAPRIPIREPEQSQVIRSAVLEDFRMNSKTNKRYELKDIYNYVVEFSGDQHGSRFIQQKLETANSDEKEQIFKEIQPNVLQLMTDVFGNYVIQKLFEHGNQSQKKILANQMKGHVLHLSMQMYGCRVVQKAFEHVLTDQQASLVKELDGPNLQILKVVKDQNGNHVVQKAIERIPGEHIQFIVDAHRGQMAKMSTHQYGCRVVQRMLEHCQPKAKRIILDELLEHILPLVSDSYGNYVVQHIIQNGEPHDRRHVVNIVLQQLLTFSKHKYASNIVEKSIDCADDDQRTAILRGLTAPNEHGVTPVLGLMRDQYGNYVLQKVYSQLQGAELLALAADMKHNYPVLRRTSYGKQVVAMEKLLFGGNGPPTTSTSSRSSNLPSTNASSTVDGDGTPAPKPEVK</sequence>
<protein>
    <recommendedName>
        <fullName evidence="9">Pumilio homology domain family member 3</fullName>
    </recommendedName>
</protein>
<evidence type="ECO:0000256" key="8">
    <source>
        <dbReference type="ARBA" id="ARBA00060736"/>
    </source>
</evidence>
<dbReference type="Pfam" id="PF00806">
    <property type="entry name" value="PUF"/>
    <property type="match status" value="8"/>
</dbReference>
<comment type="subcellular location">
    <subcellularLocation>
        <location evidence="1">Cytoplasm</location>
    </subcellularLocation>
</comment>
<keyword evidence="4" id="KW-0698">rRNA processing</keyword>
<dbReference type="FunFam" id="1.25.10.10:FF:000004">
    <property type="entry name" value="Pumilio homolog 1 isoform 2"/>
    <property type="match status" value="1"/>
</dbReference>
<dbReference type="InterPro" id="IPR016024">
    <property type="entry name" value="ARM-type_fold"/>
</dbReference>